<keyword evidence="2" id="KW-1185">Reference proteome</keyword>
<protein>
    <submittedName>
        <fullName evidence="1">Uncharacterized protein</fullName>
    </submittedName>
</protein>
<evidence type="ECO:0000313" key="2">
    <source>
        <dbReference type="Proteomes" id="UP000525389"/>
    </source>
</evidence>
<dbReference type="Proteomes" id="UP000525389">
    <property type="component" value="Unassembled WGS sequence"/>
</dbReference>
<dbReference type="EMBL" id="JACHFN010000020">
    <property type="protein sequence ID" value="MBB5236059.1"/>
    <property type="molecule type" value="Genomic_DNA"/>
</dbReference>
<name>A0A7W8LRQ2_9DEIO</name>
<dbReference type="AlphaFoldDB" id="A0A7W8LRQ2"/>
<proteinExistence type="predicted"/>
<sequence length="45" mass="4960">MILPRLCEYDLGELEGLSVPEMLHPPALPLGRSTRGTCLRPEARA</sequence>
<gene>
    <name evidence="1" type="ORF">HNQ09_003527</name>
</gene>
<accession>A0A7W8LRQ2</accession>
<evidence type="ECO:0000313" key="1">
    <source>
        <dbReference type="EMBL" id="MBB5236059.1"/>
    </source>
</evidence>
<comment type="caution">
    <text evidence="1">The sequence shown here is derived from an EMBL/GenBank/DDBJ whole genome shotgun (WGS) entry which is preliminary data.</text>
</comment>
<reference evidence="1 2" key="1">
    <citation type="submission" date="2020-08" db="EMBL/GenBank/DDBJ databases">
        <title>Genomic Encyclopedia of Type Strains, Phase IV (KMG-IV): sequencing the most valuable type-strain genomes for metagenomic binning, comparative biology and taxonomic classification.</title>
        <authorList>
            <person name="Goeker M."/>
        </authorList>
    </citation>
    <scope>NUCLEOTIDE SEQUENCE [LARGE SCALE GENOMIC DNA]</scope>
    <source>
        <strain evidence="1 2">DSM 101791</strain>
    </source>
</reference>
<organism evidence="1 2">
    <name type="scientific">Deinococcus budaensis</name>
    <dbReference type="NCBI Taxonomy" id="1665626"/>
    <lineage>
        <taxon>Bacteria</taxon>
        <taxon>Thermotogati</taxon>
        <taxon>Deinococcota</taxon>
        <taxon>Deinococci</taxon>
        <taxon>Deinococcales</taxon>
        <taxon>Deinococcaceae</taxon>
        <taxon>Deinococcus</taxon>
    </lineage>
</organism>